<evidence type="ECO:0000313" key="1">
    <source>
        <dbReference type="EMBL" id="AKQ68800.1"/>
    </source>
</evidence>
<accession>A0A0H4X5B6</accession>
<dbReference type="KEGG" id="mym:A176_005712"/>
<dbReference type="EMBL" id="CP012109">
    <property type="protein sequence ID" value="AKQ68800.1"/>
    <property type="molecule type" value="Genomic_DNA"/>
</dbReference>
<evidence type="ECO:0000313" key="2">
    <source>
        <dbReference type="Proteomes" id="UP000009026"/>
    </source>
</evidence>
<proteinExistence type="predicted"/>
<sequence>MEAATLYEDLVRQSPHEPELLQMRERLRSQALLQGLEAARAARHEGRDDDAEVGLLNVLDHRAAWGTKLSGGMEHLLRDALESTRRHLELRVGVPAREGHALTAEQALRRRQGLLAHPELANLAIDMEARVQASGRASCQRLKDMRSDDSPHWRELVFRYCDHWGESAPRPADVPGVFGAIAWEGSVDGLNVVQQAQLESRLIQVFESSPWYASGAMSRPVFTLGGRFVTEQECRDVERTASWTETVPYTEEETRTEVVNEVQVGWEDSTDVNGVTRSELVTKNVPTTRTYTVSVTHHRQVPRTFEYQALRLSQAHRVAVLSSSVLDSRRAPFLVTMQDHLFESGYEHDVTFHEANVSPERPSFTSAEAWLDTKVAALETTFSERLVAYWLESYCSSPSLTLDEAARCVRAGDATPVQAVRVLADIFGADATHVPALFAWP</sequence>
<keyword evidence="2" id="KW-1185">Reference proteome</keyword>
<dbReference type="PATRIC" id="fig|1297742.4.peg.5809"/>
<dbReference type="Proteomes" id="UP000009026">
    <property type="component" value="Chromosome"/>
</dbReference>
<name>A0A0H4X5B6_9BACT</name>
<dbReference type="STRING" id="1297742.A176_005712"/>
<keyword evidence="1" id="KW-0449">Lipoprotein</keyword>
<gene>
    <name evidence="1" type="ORF">A176_005712</name>
</gene>
<reference evidence="1 2" key="1">
    <citation type="journal article" date="2016" name="PLoS ONE">
        <title>Complete Genome Sequence and Comparative Genomics of a Novel Myxobacterium Myxococcus hansupus.</title>
        <authorList>
            <person name="Sharma G."/>
            <person name="Narwani T."/>
            <person name="Subramanian S."/>
        </authorList>
    </citation>
    <scope>NUCLEOTIDE SEQUENCE [LARGE SCALE GENOMIC DNA]</scope>
    <source>
        <strain evidence="2">mixupus</strain>
    </source>
</reference>
<organism evidence="1 2">
    <name type="scientific">Pseudomyxococcus hansupus</name>
    <dbReference type="NCBI Taxonomy" id="1297742"/>
    <lineage>
        <taxon>Bacteria</taxon>
        <taxon>Pseudomonadati</taxon>
        <taxon>Myxococcota</taxon>
        <taxon>Myxococcia</taxon>
        <taxon>Myxococcales</taxon>
        <taxon>Cystobacterineae</taxon>
        <taxon>Myxococcaceae</taxon>
        <taxon>Pseudomyxococcus</taxon>
    </lineage>
</organism>
<dbReference type="AlphaFoldDB" id="A0A0H4X5B6"/>
<dbReference type="eggNOG" id="ENOG503385A">
    <property type="taxonomic scope" value="Bacteria"/>
</dbReference>
<protein>
    <submittedName>
        <fullName evidence="1">Putative lipoprotein</fullName>
    </submittedName>
</protein>